<protein>
    <recommendedName>
        <fullName evidence="2">ferredoxin--NADP(+) reductase</fullName>
        <ecNumber evidence="2">1.18.1.2</ecNumber>
    </recommendedName>
</protein>
<evidence type="ECO:0000256" key="5">
    <source>
        <dbReference type="ARBA" id="ARBA00022857"/>
    </source>
</evidence>
<keyword evidence="4" id="KW-0274">FAD</keyword>
<dbReference type="RefSeq" id="WP_173493967.1">
    <property type="nucleotide sequence ID" value="NZ_CP054056.1"/>
</dbReference>
<evidence type="ECO:0000259" key="8">
    <source>
        <dbReference type="Pfam" id="PF07992"/>
    </source>
</evidence>
<dbReference type="PANTHER" id="PTHR48467:SF1">
    <property type="entry name" value="GLUTAMATE SYNTHASE 1 [NADH], CHLOROPLASTIC-LIKE"/>
    <property type="match status" value="1"/>
</dbReference>
<organism evidence="9 10">
    <name type="scientific">Aquiluna borgnonia</name>
    <dbReference type="NCBI Taxonomy" id="2499157"/>
    <lineage>
        <taxon>Bacteria</taxon>
        <taxon>Bacillati</taxon>
        <taxon>Actinomycetota</taxon>
        <taxon>Actinomycetes</taxon>
        <taxon>Micrococcales</taxon>
        <taxon>Microbacteriaceae</taxon>
        <taxon>Luna cluster</taxon>
        <taxon>Luna-1 subcluster</taxon>
        <taxon>Aquiluna</taxon>
    </lineage>
</organism>
<keyword evidence="5" id="KW-0521">NADP</keyword>
<dbReference type="InterPro" id="IPR036188">
    <property type="entry name" value="FAD/NAD-bd_sf"/>
</dbReference>
<sequence>MIVSSPKFAIVGSGPSGCYTAQFLRKAFPDSQITMFDRLNQPFGLLRYGVAPDHLGTKALASQFEKLFERDRVNFVGAIEIGKDLSLDALRQQFDVVVLAVGLSQDRPLDIPGEALPGVFGSGRVTKLFNSHPEMDLDGIKVGQKIVIVGHGNVAVDLIRLSLLGAAALVKFGVPKDVAETLSGKQLSEIHVVGRSQAAEAKFDVAMINELQRLPDVRFSSDADEIFNDSSETDRRIEAISSLVRSSDPSASREVRFHFGWAPIRIGGDTSVEFIEFTKTNGSGKLKLETDTVYSAIGFVEDLSPSFRRSELLAHAPDSAEGYLADGLYCVGWFKRGPNGTIPANRADARLVSDRVVRDLSLSFEKREM</sequence>
<dbReference type="Gene3D" id="3.40.50.720">
    <property type="entry name" value="NAD(P)-binding Rossmann-like Domain"/>
    <property type="match status" value="1"/>
</dbReference>
<proteinExistence type="predicted"/>
<evidence type="ECO:0000313" key="10">
    <source>
        <dbReference type="Proteomes" id="UP000501003"/>
    </source>
</evidence>
<keyword evidence="3" id="KW-0285">Flavoprotein</keyword>
<dbReference type="GO" id="GO:0004324">
    <property type="term" value="F:ferredoxin-NADP+ reductase activity"/>
    <property type="evidence" value="ECO:0007669"/>
    <property type="project" value="UniProtKB-EC"/>
</dbReference>
<evidence type="ECO:0000256" key="7">
    <source>
        <dbReference type="ARBA" id="ARBA00047776"/>
    </source>
</evidence>
<dbReference type="PRINTS" id="PR00419">
    <property type="entry name" value="ADXRDTASE"/>
</dbReference>
<evidence type="ECO:0000256" key="1">
    <source>
        <dbReference type="ARBA" id="ARBA00001974"/>
    </source>
</evidence>
<dbReference type="EMBL" id="CP054056">
    <property type="protein sequence ID" value="QKJ25670.1"/>
    <property type="molecule type" value="Genomic_DNA"/>
</dbReference>
<evidence type="ECO:0000256" key="6">
    <source>
        <dbReference type="ARBA" id="ARBA00023002"/>
    </source>
</evidence>
<accession>A0A7D4QC36</accession>
<dbReference type="SUPFAM" id="SSF51971">
    <property type="entry name" value="Nucleotide-binding domain"/>
    <property type="match status" value="1"/>
</dbReference>
<dbReference type="InterPro" id="IPR055275">
    <property type="entry name" value="Ferredox_Rdtase"/>
</dbReference>
<dbReference type="AlphaFoldDB" id="A0A7D4QC36"/>
<name>A0A7D4QC36_9MICO</name>
<dbReference type="KEGG" id="aqg:HRU87_05760"/>
<dbReference type="PANTHER" id="PTHR48467">
    <property type="entry name" value="GLUTAMATE SYNTHASE 1 [NADH], CHLOROPLASTIC-LIKE"/>
    <property type="match status" value="1"/>
</dbReference>
<dbReference type="EC" id="1.18.1.2" evidence="2"/>
<dbReference type="Pfam" id="PF07992">
    <property type="entry name" value="Pyr_redox_2"/>
    <property type="match status" value="1"/>
</dbReference>
<gene>
    <name evidence="9" type="ORF">HRU87_05760</name>
</gene>
<reference evidence="9 10" key="1">
    <citation type="submission" date="2020-05" db="EMBL/GenBank/DDBJ databases">
        <title>Aquirufa sp. strain 15G-AUS-rot a new Aquirufa species.</title>
        <authorList>
            <person name="Pitt A."/>
            <person name="Hahn M.W."/>
        </authorList>
    </citation>
    <scope>NUCLEOTIDE SEQUENCE [LARGE SCALE GENOMIC DNA]</scope>
    <source>
        <strain evidence="9 10">15G-AUS-rot</strain>
    </source>
</reference>
<dbReference type="Proteomes" id="UP000501003">
    <property type="component" value="Chromosome"/>
</dbReference>
<feature type="domain" description="FAD/NAD(P)-binding" evidence="8">
    <location>
        <begin position="7"/>
        <end position="189"/>
    </location>
</feature>
<keyword evidence="6" id="KW-0560">Oxidoreductase</keyword>
<keyword evidence="10" id="KW-1185">Reference proteome</keyword>
<evidence type="ECO:0000256" key="2">
    <source>
        <dbReference type="ARBA" id="ARBA00013223"/>
    </source>
</evidence>
<comment type="catalytic activity">
    <reaction evidence="7">
        <text>2 reduced [2Fe-2S]-[ferredoxin] + NADP(+) + H(+) = 2 oxidized [2Fe-2S]-[ferredoxin] + NADPH</text>
        <dbReference type="Rhea" id="RHEA:20125"/>
        <dbReference type="Rhea" id="RHEA-COMP:10000"/>
        <dbReference type="Rhea" id="RHEA-COMP:10001"/>
        <dbReference type="ChEBI" id="CHEBI:15378"/>
        <dbReference type="ChEBI" id="CHEBI:33737"/>
        <dbReference type="ChEBI" id="CHEBI:33738"/>
        <dbReference type="ChEBI" id="CHEBI:57783"/>
        <dbReference type="ChEBI" id="CHEBI:58349"/>
        <dbReference type="EC" id="1.18.1.2"/>
    </reaction>
</comment>
<evidence type="ECO:0000313" key="9">
    <source>
        <dbReference type="EMBL" id="QKJ25670.1"/>
    </source>
</evidence>
<dbReference type="InterPro" id="IPR023753">
    <property type="entry name" value="FAD/NAD-binding_dom"/>
</dbReference>
<dbReference type="Gene3D" id="3.50.50.60">
    <property type="entry name" value="FAD/NAD(P)-binding domain"/>
    <property type="match status" value="1"/>
</dbReference>
<comment type="cofactor">
    <cofactor evidence="1">
        <name>FAD</name>
        <dbReference type="ChEBI" id="CHEBI:57692"/>
    </cofactor>
</comment>
<evidence type="ECO:0000256" key="4">
    <source>
        <dbReference type="ARBA" id="ARBA00022827"/>
    </source>
</evidence>
<evidence type="ECO:0000256" key="3">
    <source>
        <dbReference type="ARBA" id="ARBA00022630"/>
    </source>
</evidence>